<accession>A0A0L9TIL3</accession>
<dbReference type="AlphaFoldDB" id="A0A0L9TIL3"/>
<dbReference type="Gramene" id="KOM30326">
    <property type="protein sequence ID" value="KOM30326"/>
    <property type="gene ID" value="LR48_Vigan1112s000200"/>
</dbReference>
<gene>
    <name evidence="1" type="ORF">LR48_Vigan1112s000200</name>
</gene>
<evidence type="ECO:0000313" key="2">
    <source>
        <dbReference type="Proteomes" id="UP000053144"/>
    </source>
</evidence>
<dbReference type="Proteomes" id="UP000053144">
    <property type="component" value="Unassembled WGS sequence"/>
</dbReference>
<evidence type="ECO:0000313" key="1">
    <source>
        <dbReference type="EMBL" id="KOM30326.1"/>
    </source>
</evidence>
<reference evidence="2" key="1">
    <citation type="journal article" date="2015" name="Proc. Natl. Acad. Sci. U.S.A.">
        <title>Genome sequencing of adzuki bean (Vigna angularis) provides insight into high starch and low fat accumulation and domestication.</title>
        <authorList>
            <person name="Yang K."/>
            <person name="Tian Z."/>
            <person name="Chen C."/>
            <person name="Luo L."/>
            <person name="Zhao B."/>
            <person name="Wang Z."/>
            <person name="Yu L."/>
            <person name="Li Y."/>
            <person name="Sun Y."/>
            <person name="Li W."/>
            <person name="Chen Y."/>
            <person name="Li Y."/>
            <person name="Zhang Y."/>
            <person name="Ai D."/>
            <person name="Zhao J."/>
            <person name="Shang C."/>
            <person name="Ma Y."/>
            <person name="Wu B."/>
            <person name="Wang M."/>
            <person name="Gao L."/>
            <person name="Sun D."/>
            <person name="Zhang P."/>
            <person name="Guo F."/>
            <person name="Wang W."/>
            <person name="Li Y."/>
            <person name="Wang J."/>
            <person name="Varshney R.K."/>
            <person name="Wang J."/>
            <person name="Ling H.Q."/>
            <person name="Wan P."/>
        </authorList>
    </citation>
    <scope>NUCLEOTIDE SEQUENCE</scope>
    <source>
        <strain evidence="2">cv. Jingnong 6</strain>
    </source>
</reference>
<dbReference type="EMBL" id="KQ258632">
    <property type="protein sequence ID" value="KOM30326.1"/>
    <property type="molecule type" value="Genomic_DNA"/>
</dbReference>
<sequence>MIGVERGRLLPWSPSTAMLLSTTSPYIRPINAPSPLPFTIALPSSISSAAAATDACASTRNLLWSSSMRPVTTFLWLRRRRFLSTRLRMHAYCSNWNAPSPFYVLLQILALFSRIIIEYQVPNLYCPKSKQ</sequence>
<organism evidence="1 2">
    <name type="scientific">Phaseolus angularis</name>
    <name type="common">Azuki bean</name>
    <name type="synonym">Vigna angularis</name>
    <dbReference type="NCBI Taxonomy" id="3914"/>
    <lineage>
        <taxon>Eukaryota</taxon>
        <taxon>Viridiplantae</taxon>
        <taxon>Streptophyta</taxon>
        <taxon>Embryophyta</taxon>
        <taxon>Tracheophyta</taxon>
        <taxon>Spermatophyta</taxon>
        <taxon>Magnoliopsida</taxon>
        <taxon>eudicotyledons</taxon>
        <taxon>Gunneridae</taxon>
        <taxon>Pentapetalae</taxon>
        <taxon>rosids</taxon>
        <taxon>fabids</taxon>
        <taxon>Fabales</taxon>
        <taxon>Fabaceae</taxon>
        <taxon>Papilionoideae</taxon>
        <taxon>50 kb inversion clade</taxon>
        <taxon>NPAAA clade</taxon>
        <taxon>indigoferoid/millettioid clade</taxon>
        <taxon>Phaseoleae</taxon>
        <taxon>Vigna</taxon>
    </lineage>
</organism>
<name>A0A0L9TIL3_PHAAN</name>
<protein>
    <submittedName>
        <fullName evidence="1">Uncharacterized protein</fullName>
    </submittedName>
</protein>
<proteinExistence type="predicted"/>